<evidence type="ECO:0008006" key="3">
    <source>
        <dbReference type="Google" id="ProtNLM"/>
    </source>
</evidence>
<protein>
    <recommendedName>
        <fullName evidence="3">DUF2946 domain-containing protein</fullName>
    </recommendedName>
</protein>
<name>A0ABQ5Z7W0_9SPHN</name>
<dbReference type="EMBL" id="BSOO01000017">
    <property type="protein sequence ID" value="GLR48049.1"/>
    <property type="molecule type" value="Genomic_DNA"/>
</dbReference>
<gene>
    <name evidence="1" type="ORF">GCM10007925_17620</name>
</gene>
<comment type="caution">
    <text evidence="1">The sequence shown here is derived from an EMBL/GenBank/DDBJ whole genome shotgun (WGS) entry which is preliminary data.</text>
</comment>
<keyword evidence="2" id="KW-1185">Reference proteome</keyword>
<organism evidence="1 2">
    <name type="scientific">Sphingomonas astaxanthinifaciens DSM 22298</name>
    <dbReference type="NCBI Taxonomy" id="1123267"/>
    <lineage>
        <taxon>Bacteria</taxon>
        <taxon>Pseudomonadati</taxon>
        <taxon>Pseudomonadota</taxon>
        <taxon>Alphaproteobacteria</taxon>
        <taxon>Sphingomonadales</taxon>
        <taxon>Sphingomonadaceae</taxon>
        <taxon>Sphingomonas</taxon>
    </lineage>
</organism>
<dbReference type="Proteomes" id="UP001156703">
    <property type="component" value="Unassembled WGS sequence"/>
</dbReference>
<proteinExistence type="predicted"/>
<evidence type="ECO:0000313" key="1">
    <source>
        <dbReference type="EMBL" id="GLR48049.1"/>
    </source>
</evidence>
<sequence length="122" mass="12619">MTPAKVRLRTAAGTGRSGAMRLLLALLAFLALGLAPLGLPAEARTSDDHCAEMAGMAHSTQPDQQDHGAGMVLKSCCTALAAALPEMERVAAAVPLRLALVAPALPVQHGVRREVEVPPPRA</sequence>
<accession>A0ABQ5Z7W0</accession>
<evidence type="ECO:0000313" key="2">
    <source>
        <dbReference type="Proteomes" id="UP001156703"/>
    </source>
</evidence>
<reference evidence="2" key="1">
    <citation type="journal article" date="2019" name="Int. J. Syst. Evol. Microbiol.">
        <title>The Global Catalogue of Microorganisms (GCM) 10K type strain sequencing project: providing services to taxonomists for standard genome sequencing and annotation.</title>
        <authorList>
            <consortium name="The Broad Institute Genomics Platform"/>
            <consortium name="The Broad Institute Genome Sequencing Center for Infectious Disease"/>
            <person name="Wu L."/>
            <person name="Ma J."/>
        </authorList>
    </citation>
    <scope>NUCLEOTIDE SEQUENCE [LARGE SCALE GENOMIC DNA]</scope>
    <source>
        <strain evidence="2">NBRC 102146</strain>
    </source>
</reference>